<sequence length="1310" mass="141095">MSKKKKIGFSSFVLICIGLFVLAVQFSANQRLKALETNEDKNPLIELVMDSEELLKDNEFNLTVLVSPDVTKDIVLPIPEGLTFMTEQMESEDYQVTYDSTSRLMTIELSPIEEVESENNSATEALVQNEAERKPLVIPLAFKVENTGEYTLEAKTIYQENSLSSNQVTFSVTETQEKLELETDEELEEPIIDAPTVDENAPTLLRSPKSAVANVGTWDEFGAAINDPSVSEINLTANIYQQSWNLTKLNILTRSLTINGNNFRLDLESKGIQLGIVPVETQLTVDNVKINKTVSAHIPIFNAVTGAAGSGTNWVINISNVLTDEENESGLIGAVNATVILRETNNLHLRAATSQLNVKKLIFEENSIFKSRSRLANGIQPTTLSAIAITNGTILVKKNAKVSIINDGKSKEKAGKPVQSSSSAIAGSISNFTMEPDSEVLTEANIYSYRTTIKNNFTMTGGAKFEAIGTANSIFVSAENVGKGAGVPATINISGARTSFILSSHRIGSSEDGAVIRIQGDGSVFNVTDDAEVNVTKRISYSKLKGSAPVVRMDGKDNHININTGGKFILHNTGSDGPNDGLGSSGNQGLLFTGGNGAVFNLKDAGSSAEIRSNYGPALVSTGSSKITAGEGTIFKMRGRTKSKAGALFNTATSEITVDRPLFFDFRNDQYDGAKGSIFNATAGSTFTSIQSDLSVWPHETNLNASPAKNWSLFDYKLSGANFTKIDSTNVPNEFNTGANSFGSTGASAYSRMTGGKVRAVVDELRVPTNADKSIFGHVTIPLDGENGRDAFTDEAFVVVKLTKANGKSQELTGRTIGKNNNNLGLSVYGEASRGGMFKIPVPNDVFLETGDKIEVVRAWRGGADSNSNRVHHSLPEDLVAPNRTTFDITPPNPAVITNSRVVDNATKQISGKANEPGSEVEISVNGVDLATTTTVQPNGTFVFNLPHYLEKDDLVQVKLRDHAGLASTVGVDHPPSTNNAVGNGNPTTNLTFHDQVFMAAPSVIVKDVLPDTNKAVKSVVVDNSKNATQIGSILTYTIDVENNKPAAIATNWKAVTIEDQLDKALDPDLNSFALNGILIPATKVEFNEETRLLRVKVGDLGSNKKAKLTFNTRVNKTGINRTIFNKATIIGNSPREVEPFKVGPENPTAAKQKIQTISNKIANPGGPVFGVLELVSTPTTISFGEDLKIAPTKQRYPVTEMSGGLTVQDSRAVKASWSITARMTSILESAEGKKLPNAMHYTYNGIDQILGTDSIVVYQHTSTNEDPLSISDSWNVQEGLNLQIPAGRVYPGRYRGTIEWTLQDTPETK</sequence>
<dbReference type="Gene3D" id="2.60.40.740">
    <property type="match status" value="1"/>
</dbReference>
<dbReference type="EMBL" id="JAVBVO010000003">
    <property type="protein sequence ID" value="MDZ5758833.1"/>
    <property type="molecule type" value="Genomic_DNA"/>
</dbReference>
<dbReference type="Pfam" id="PF20585">
    <property type="entry name" value="Pectate_lyase_5"/>
    <property type="match status" value="1"/>
</dbReference>
<reference evidence="2" key="1">
    <citation type="submission" date="2023-08" db="EMBL/GenBank/DDBJ databases">
        <title>Genomic characterization of piscicolin 126 produced by Carnobacterium maltaromaticum CM22 strain isolated from salmon (Salmo salar).</title>
        <authorList>
            <person name="Gonzalez-Gragera E."/>
            <person name="Garcia-Lopez J.D."/>
            <person name="Teso-Perez C."/>
            <person name="Gimenez-Hernandez I."/>
            <person name="Peralta-Sanchez J.M."/>
            <person name="Valdivia E."/>
            <person name="Montalban-Lopez M."/>
            <person name="Martin-Platero A.M."/>
            <person name="Banos A."/>
            <person name="Martinez-Bueno M."/>
        </authorList>
    </citation>
    <scope>NUCLEOTIDE SEQUENCE</scope>
    <source>
        <strain evidence="2">CM22</strain>
    </source>
</reference>
<name>A0AAW9K965_CARML</name>
<dbReference type="InterPro" id="IPR013783">
    <property type="entry name" value="Ig-like_fold"/>
</dbReference>
<organism evidence="2 3">
    <name type="scientific">Carnobacterium maltaromaticum</name>
    <name type="common">Carnobacterium piscicola</name>
    <dbReference type="NCBI Taxonomy" id="2751"/>
    <lineage>
        <taxon>Bacteria</taxon>
        <taxon>Bacillati</taxon>
        <taxon>Bacillota</taxon>
        <taxon>Bacilli</taxon>
        <taxon>Lactobacillales</taxon>
        <taxon>Carnobacteriaceae</taxon>
        <taxon>Carnobacterium</taxon>
    </lineage>
</organism>
<dbReference type="InterPro" id="IPR046776">
    <property type="entry name" value="Pectate_lyase_5"/>
</dbReference>
<evidence type="ECO:0000313" key="2">
    <source>
        <dbReference type="EMBL" id="MDZ5758833.1"/>
    </source>
</evidence>
<gene>
    <name evidence="2" type="ORF">RAK27_09225</name>
</gene>
<dbReference type="Pfam" id="PF17936">
    <property type="entry name" value="Big_6"/>
    <property type="match status" value="1"/>
</dbReference>
<dbReference type="Proteomes" id="UP001290462">
    <property type="component" value="Unassembled WGS sequence"/>
</dbReference>
<accession>A0AAW9K965</accession>
<evidence type="ECO:0000259" key="1">
    <source>
        <dbReference type="Pfam" id="PF17936"/>
    </source>
</evidence>
<evidence type="ECO:0000313" key="3">
    <source>
        <dbReference type="Proteomes" id="UP001290462"/>
    </source>
</evidence>
<feature type="domain" description="Bacterial Ig" evidence="1">
    <location>
        <begin position="901"/>
        <end position="969"/>
    </location>
</feature>
<comment type="caution">
    <text evidence="2">The sequence shown here is derived from an EMBL/GenBank/DDBJ whole genome shotgun (WGS) entry which is preliminary data.</text>
</comment>
<protein>
    <submittedName>
        <fullName evidence="2">Isopeptide-forming domain-containing fimbrial protein</fullName>
    </submittedName>
</protein>
<dbReference type="InterPro" id="IPR041498">
    <property type="entry name" value="Big_6"/>
</dbReference>
<dbReference type="Gene3D" id="2.60.40.10">
    <property type="entry name" value="Immunoglobulins"/>
    <property type="match status" value="1"/>
</dbReference>
<dbReference type="RefSeq" id="WP_322808931.1">
    <property type="nucleotide sequence ID" value="NZ_JAVBVO010000003.1"/>
</dbReference>
<proteinExistence type="predicted"/>